<dbReference type="EMBL" id="LT629745">
    <property type="protein sequence ID" value="SDR94160.1"/>
    <property type="molecule type" value="Genomic_DNA"/>
</dbReference>
<keyword evidence="3" id="KW-1185">Reference proteome</keyword>
<keyword evidence="1" id="KW-0812">Transmembrane</keyword>
<dbReference type="STRING" id="1250231.SAMN04488552_1588"/>
<reference evidence="2 3" key="1">
    <citation type="submission" date="2016-10" db="EMBL/GenBank/DDBJ databases">
        <authorList>
            <person name="Varghese N."/>
            <person name="Submissions S."/>
        </authorList>
    </citation>
    <scope>NUCLEOTIDE SEQUENCE [LARGE SCALE GENOMIC DNA]</scope>
    <source>
        <strain evidence="2 3">Mar_2010_102</strain>
    </source>
</reference>
<keyword evidence="1" id="KW-0472">Membrane</keyword>
<protein>
    <submittedName>
        <fullName evidence="2">Uncharacterized protein</fullName>
    </submittedName>
</protein>
<evidence type="ECO:0000256" key="1">
    <source>
        <dbReference type="SAM" id="Phobius"/>
    </source>
</evidence>
<accession>A0A1H1N5L2</accession>
<evidence type="ECO:0000313" key="3">
    <source>
        <dbReference type="Proteomes" id="UP000198858"/>
    </source>
</evidence>
<organism evidence="2 3">
    <name type="scientific">Christiangramia echinicola</name>
    <dbReference type="NCBI Taxonomy" id="279359"/>
    <lineage>
        <taxon>Bacteria</taxon>
        <taxon>Pseudomonadati</taxon>
        <taxon>Bacteroidota</taxon>
        <taxon>Flavobacteriia</taxon>
        <taxon>Flavobacteriales</taxon>
        <taxon>Flavobacteriaceae</taxon>
        <taxon>Christiangramia</taxon>
    </lineage>
</organism>
<name>A0A1H1N5L2_9FLAO</name>
<feature type="transmembrane region" description="Helical" evidence="1">
    <location>
        <begin position="6"/>
        <end position="23"/>
    </location>
</feature>
<proteinExistence type="predicted"/>
<keyword evidence="1" id="KW-1133">Transmembrane helix</keyword>
<evidence type="ECO:0000313" key="2">
    <source>
        <dbReference type="EMBL" id="SDR94160.1"/>
    </source>
</evidence>
<gene>
    <name evidence="2" type="ORF">SAMN04488552_1588</name>
</gene>
<sequence length="152" mass="17741">MIGTLLFFIFMFPIIYVLLNQRSKEAKLKKELIELASTNDLKLDKFETSGHLTLGLDSTKKVLLVLDPKMDVDRRIIDLKKISQVRITKNTLREQSRKERIIHLGLELADRDTSKITEIIFYDEDDHDSTDAEIRLNEAKRWDDLLQKNLAV</sequence>
<dbReference type="Proteomes" id="UP000198858">
    <property type="component" value="Chromosome I"/>
</dbReference>
<dbReference type="AlphaFoldDB" id="A0A1H1N5L2"/>